<dbReference type="GO" id="GO:0022857">
    <property type="term" value="F:transmembrane transporter activity"/>
    <property type="evidence" value="ECO:0007669"/>
    <property type="project" value="InterPro"/>
</dbReference>
<dbReference type="GO" id="GO:0005886">
    <property type="term" value="C:plasma membrane"/>
    <property type="evidence" value="ECO:0007669"/>
    <property type="project" value="TreeGrafter"/>
</dbReference>
<feature type="transmembrane region" description="Helical" evidence="6">
    <location>
        <begin position="62"/>
        <end position="80"/>
    </location>
</feature>
<dbReference type="EMBL" id="JAAOAN010000500">
    <property type="protein sequence ID" value="KAF5704911.1"/>
    <property type="molecule type" value="Genomic_DNA"/>
</dbReference>
<evidence type="ECO:0000256" key="2">
    <source>
        <dbReference type="ARBA" id="ARBA00022692"/>
    </source>
</evidence>
<dbReference type="PANTHER" id="PTHR23502">
    <property type="entry name" value="MAJOR FACILITATOR SUPERFAMILY"/>
    <property type="match status" value="1"/>
</dbReference>
<dbReference type="InterPro" id="IPR036259">
    <property type="entry name" value="MFS_trans_sf"/>
</dbReference>
<dbReference type="Gene3D" id="1.20.1250.20">
    <property type="entry name" value="MFS general substrate transporter like domains"/>
    <property type="match status" value="1"/>
</dbReference>
<comment type="subcellular location">
    <subcellularLocation>
        <location evidence="1">Membrane</location>
        <topology evidence="1">Multi-pass membrane protein</topology>
    </subcellularLocation>
</comment>
<name>A0A8H5Y4B8_9HYPO</name>
<evidence type="ECO:0000256" key="3">
    <source>
        <dbReference type="ARBA" id="ARBA00022989"/>
    </source>
</evidence>
<proteinExistence type="predicted"/>
<organism evidence="7 8">
    <name type="scientific">Fusarium mundagurra</name>
    <dbReference type="NCBI Taxonomy" id="1567541"/>
    <lineage>
        <taxon>Eukaryota</taxon>
        <taxon>Fungi</taxon>
        <taxon>Dikarya</taxon>
        <taxon>Ascomycota</taxon>
        <taxon>Pezizomycotina</taxon>
        <taxon>Sordariomycetes</taxon>
        <taxon>Hypocreomycetidae</taxon>
        <taxon>Hypocreales</taxon>
        <taxon>Nectriaceae</taxon>
        <taxon>Fusarium</taxon>
        <taxon>Fusarium fujikuroi species complex</taxon>
    </lineage>
</organism>
<evidence type="ECO:0000256" key="5">
    <source>
        <dbReference type="ARBA" id="ARBA00023180"/>
    </source>
</evidence>
<evidence type="ECO:0000313" key="8">
    <source>
        <dbReference type="Proteomes" id="UP000544331"/>
    </source>
</evidence>
<evidence type="ECO:0000256" key="1">
    <source>
        <dbReference type="ARBA" id="ARBA00004141"/>
    </source>
</evidence>
<keyword evidence="4 6" id="KW-0472">Membrane</keyword>
<comment type="caution">
    <text evidence="7">The sequence shown here is derived from an EMBL/GenBank/DDBJ whole genome shotgun (WGS) entry which is preliminary data.</text>
</comment>
<evidence type="ECO:0000256" key="4">
    <source>
        <dbReference type="ARBA" id="ARBA00023136"/>
    </source>
</evidence>
<protein>
    <submittedName>
        <fullName evidence="7">Major facilitator superfamily transporter</fullName>
    </submittedName>
</protein>
<keyword evidence="5" id="KW-0325">Glycoprotein</keyword>
<feature type="transmembrane region" description="Helical" evidence="6">
    <location>
        <begin position="217"/>
        <end position="239"/>
    </location>
</feature>
<dbReference type="SUPFAM" id="SSF103473">
    <property type="entry name" value="MFS general substrate transporter"/>
    <property type="match status" value="1"/>
</dbReference>
<sequence>MSDQVTAEMASAIFAATIEPVSAEFSVNTETSAAATTLLVFGFDLGSLVWGPFSELYGRKWLILIPYFIAAVFSFGTATAKDIQTVLITRFFSGLFGSAPATITGGVMADISAPYQLGNAIVAYGVTIVGARRTGRVLQRAIPEVFYPPFSNDGNTNLFLMSLYASFVYGRKVMENGYRAVPEVRLPPMMLGGIIFTAGQFLFAWTSSPSINYWPSIIGIALTGLGFTTIFQSALGYLIDTFTRYSASSVATNTFMRPIFSGAFPLFIIPMCHKLGVDWGTTVFGCIAAALIPVPFMFFVWGKRIRGRGTWSKDSV</sequence>
<reference evidence="7 8" key="1">
    <citation type="submission" date="2020-05" db="EMBL/GenBank/DDBJ databases">
        <title>Identification and distribution of gene clusters putatively required for synthesis of sphingolipid metabolism inhibitors in phylogenetically diverse species of the filamentous fungus Fusarium.</title>
        <authorList>
            <person name="Kim H.-S."/>
            <person name="Busman M."/>
            <person name="Brown D.W."/>
            <person name="Divon H."/>
            <person name="Uhlig S."/>
            <person name="Proctor R.H."/>
        </authorList>
    </citation>
    <scope>NUCLEOTIDE SEQUENCE [LARGE SCALE GENOMIC DNA]</scope>
    <source>
        <strain evidence="7 8">NRRL 66235</strain>
    </source>
</reference>
<dbReference type="Proteomes" id="UP000544331">
    <property type="component" value="Unassembled WGS sequence"/>
</dbReference>
<dbReference type="InterPro" id="IPR011701">
    <property type="entry name" value="MFS"/>
</dbReference>
<dbReference type="Pfam" id="PF07690">
    <property type="entry name" value="MFS_1"/>
    <property type="match status" value="1"/>
</dbReference>
<keyword evidence="2 6" id="KW-0812">Transmembrane</keyword>
<feature type="transmembrane region" description="Helical" evidence="6">
    <location>
        <begin position="282"/>
        <end position="301"/>
    </location>
</feature>
<gene>
    <name evidence="7" type="ORF">FMUND_12325</name>
</gene>
<dbReference type="PANTHER" id="PTHR23502:SF59">
    <property type="entry name" value="MULTIDRUG TRANSPORTER, PUTATIVE (AFU_ORTHOLOGUE AFUA_1G10370)-RELATED"/>
    <property type="match status" value="1"/>
</dbReference>
<keyword evidence="3 6" id="KW-1133">Transmembrane helix</keyword>
<evidence type="ECO:0000313" key="7">
    <source>
        <dbReference type="EMBL" id="KAF5704911.1"/>
    </source>
</evidence>
<evidence type="ECO:0000256" key="6">
    <source>
        <dbReference type="SAM" id="Phobius"/>
    </source>
</evidence>
<accession>A0A8H5Y4B8</accession>
<feature type="transmembrane region" description="Helical" evidence="6">
    <location>
        <begin position="186"/>
        <end position="205"/>
    </location>
</feature>
<dbReference type="Gene3D" id="1.20.1720.10">
    <property type="entry name" value="Multidrug resistance protein D"/>
    <property type="match status" value="1"/>
</dbReference>
<dbReference type="AlphaFoldDB" id="A0A8H5Y4B8"/>
<keyword evidence="8" id="KW-1185">Reference proteome</keyword>
<dbReference type="OrthoDB" id="9986881at2759"/>